<protein>
    <submittedName>
        <fullName evidence="2">Uncharacterized protein</fullName>
    </submittedName>
</protein>
<reference evidence="2" key="1">
    <citation type="submission" date="2019-02" db="EMBL/GenBank/DDBJ databases">
        <authorList>
            <person name="Gruber-Vodicka R. H."/>
            <person name="Seah K. B. B."/>
        </authorList>
    </citation>
    <scope>NUCLEOTIDE SEQUENCE</scope>
    <source>
        <strain evidence="1">BECK_DK161</strain>
        <strain evidence="2">BECK_DK47</strain>
    </source>
</reference>
<evidence type="ECO:0000313" key="1">
    <source>
        <dbReference type="EMBL" id="VFJ60469.1"/>
    </source>
</evidence>
<sequence length="38" mass="4718">MLFVIVSRNTVVRRFPNLFFPRARNINKENYLLKRHRT</sequence>
<organism evidence="2">
    <name type="scientific">Candidatus Kentrum sp. DK</name>
    <dbReference type="NCBI Taxonomy" id="2126562"/>
    <lineage>
        <taxon>Bacteria</taxon>
        <taxon>Pseudomonadati</taxon>
        <taxon>Pseudomonadota</taxon>
        <taxon>Gammaproteobacteria</taxon>
        <taxon>Candidatus Kentrum</taxon>
    </lineage>
</organism>
<dbReference type="AlphaFoldDB" id="A0A450TFP1"/>
<accession>A0A450TFP1</accession>
<evidence type="ECO:0000313" key="2">
    <source>
        <dbReference type="EMBL" id="VFJ66013.1"/>
    </source>
</evidence>
<proteinExistence type="predicted"/>
<gene>
    <name evidence="2" type="ORF">BECKDK2373B_GA0170837_11582</name>
    <name evidence="1" type="ORF">BECKDK2373C_GA0170839_108115</name>
</gene>
<dbReference type="EMBL" id="CAADEX010000158">
    <property type="protein sequence ID" value="VFJ66013.1"/>
    <property type="molecule type" value="Genomic_DNA"/>
</dbReference>
<name>A0A450TFP1_9GAMM</name>
<dbReference type="EMBL" id="CAADEY010000081">
    <property type="protein sequence ID" value="VFJ60469.1"/>
    <property type="molecule type" value="Genomic_DNA"/>
</dbReference>